<dbReference type="EMBL" id="JANBUJ010001550">
    <property type="protein sequence ID" value="KAJ2766970.1"/>
    <property type="molecule type" value="Genomic_DNA"/>
</dbReference>
<comment type="caution">
    <text evidence="1">The sequence shown here is derived from an EMBL/GenBank/DDBJ whole genome shotgun (WGS) entry which is preliminary data.</text>
</comment>
<gene>
    <name evidence="1" type="ORF">IWQ57_004146</name>
</gene>
<protein>
    <submittedName>
        <fullName evidence="1">Uncharacterized protein</fullName>
    </submittedName>
</protein>
<organism evidence="1 2">
    <name type="scientific">Coemansia nantahalensis</name>
    <dbReference type="NCBI Taxonomy" id="2789366"/>
    <lineage>
        <taxon>Eukaryota</taxon>
        <taxon>Fungi</taxon>
        <taxon>Fungi incertae sedis</taxon>
        <taxon>Zoopagomycota</taxon>
        <taxon>Kickxellomycotina</taxon>
        <taxon>Kickxellomycetes</taxon>
        <taxon>Kickxellales</taxon>
        <taxon>Kickxellaceae</taxon>
        <taxon>Coemansia</taxon>
    </lineage>
</organism>
<accession>A0ACC1JTQ5</accession>
<keyword evidence="2" id="KW-1185">Reference proteome</keyword>
<sequence>MLSTSFSTSFGSSLSSSASAFVCDYAQLYELPLKQPPSLPSLPRPSPGHSPGPNLQGSWLDIDSDTEDCSPARRKSSGSSMKEAHLRNPLAGIRELTHRSSVHLRKLTAKKSQ</sequence>
<proteinExistence type="predicted"/>
<reference evidence="1" key="1">
    <citation type="submission" date="2022-07" db="EMBL/GenBank/DDBJ databases">
        <title>Phylogenomic reconstructions and comparative analyses of Kickxellomycotina fungi.</title>
        <authorList>
            <person name="Reynolds N.K."/>
            <person name="Stajich J.E."/>
            <person name="Barry K."/>
            <person name="Grigoriev I.V."/>
            <person name="Crous P."/>
            <person name="Smith M.E."/>
        </authorList>
    </citation>
    <scope>NUCLEOTIDE SEQUENCE</scope>
    <source>
        <strain evidence="1">CBS 109366</strain>
    </source>
</reference>
<evidence type="ECO:0000313" key="2">
    <source>
        <dbReference type="Proteomes" id="UP001140234"/>
    </source>
</evidence>
<evidence type="ECO:0000313" key="1">
    <source>
        <dbReference type="EMBL" id="KAJ2766970.1"/>
    </source>
</evidence>
<name>A0ACC1JTQ5_9FUNG</name>
<dbReference type="Proteomes" id="UP001140234">
    <property type="component" value="Unassembled WGS sequence"/>
</dbReference>